<reference evidence="7" key="1">
    <citation type="submission" date="2020-05" db="EMBL/GenBank/DDBJ databases">
        <title>Frigoriglobus tundricola gen. nov., sp. nov., a psychrotolerant cellulolytic planctomycete of the family Gemmataceae with two divergent copies of 16S rRNA gene.</title>
        <authorList>
            <person name="Kulichevskaya I.S."/>
            <person name="Ivanova A.A."/>
            <person name="Naumoff D.G."/>
            <person name="Beletsky A.V."/>
            <person name="Rijpstra W.I.C."/>
            <person name="Sinninghe Damste J.S."/>
            <person name="Mardanov A.V."/>
            <person name="Ravin N.V."/>
            <person name="Dedysh S.N."/>
        </authorList>
    </citation>
    <scope>NUCLEOTIDE SEQUENCE [LARGE SCALE GENOMIC DNA]</scope>
    <source>
        <strain evidence="7">PL17</strain>
    </source>
</reference>
<dbReference type="SUPFAM" id="SSF50998">
    <property type="entry name" value="Quinoprotein alcohol dehydrogenase-like"/>
    <property type="match status" value="2"/>
</dbReference>
<dbReference type="PROSITE" id="PS00678">
    <property type="entry name" value="WD_REPEATS_1"/>
    <property type="match status" value="1"/>
</dbReference>
<feature type="region of interest" description="Disordered" evidence="4">
    <location>
        <begin position="201"/>
        <end position="227"/>
    </location>
</feature>
<dbReference type="Pfam" id="PF00400">
    <property type="entry name" value="WD40"/>
    <property type="match status" value="2"/>
</dbReference>
<feature type="signal peptide" evidence="5">
    <location>
        <begin position="1"/>
        <end position="24"/>
    </location>
</feature>
<dbReference type="PROSITE" id="PS50082">
    <property type="entry name" value="WD_REPEATS_2"/>
    <property type="match status" value="2"/>
</dbReference>
<evidence type="ECO:0000313" key="7">
    <source>
        <dbReference type="Proteomes" id="UP000503447"/>
    </source>
</evidence>
<dbReference type="SMART" id="SM00320">
    <property type="entry name" value="WD40"/>
    <property type="match status" value="4"/>
</dbReference>
<organism evidence="6 7">
    <name type="scientific">Frigoriglobus tundricola</name>
    <dbReference type="NCBI Taxonomy" id="2774151"/>
    <lineage>
        <taxon>Bacteria</taxon>
        <taxon>Pseudomonadati</taxon>
        <taxon>Planctomycetota</taxon>
        <taxon>Planctomycetia</taxon>
        <taxon>Gemmatales</taxon>
        <taxon>Gemmataceae</taxon>
        <taxon>Frigoriglobus</taxon>
    </lineage>
</organism>
<dbReference type="RefSeq" id="WP_171474869.1">
    <property type="nucleotide sequence ID" value="NZ_CP053452.2"/>
</dbReference>
<dbReference type="InterPro" id="IPR015943">
    <property type="entry name" value="WD40/YVTN_repeat-like_dom_sf"/>
</dbReference>
<evidence type="ECO:0000256" key="4">
    <source>
        <dbReference type="SAM" id="MobiDB-lite"/>
    </source>
</evidence>
<feature type="repeat" description="WD" evidence="3">
    <location>
        <begin position="250"/>
        <end position="291"/>
    </location>
</feature>
<name>A0A6M5Z3M6_9BACT</name>
<dbReference type="EMBL" id="CP053452">
    <property type="protein sequence ID" value="QJX00022.1"/>
    <property type="molecule type" value="Genomic_DNA"/>
</dbReference>
<evidence type="ECO:0000256" key="3">
    <source>
        <dbReference type="PROSITE-ProRule" id="PRU00221"/>
    </source>
</evidence>
<keyword evidence="7" id="KW-1185">Reference proteome</keyword>
<evidence type="ECO:0000256" key="5">
    <source>
        <dbReference type="SAM" id="SignalP"/>
    </source>
</evidence>
<gene>
    <name evidence="6" type="ORF">FTUN_7644</name>
</gene>
<dbReference type="PANTHER" id="PTHR19848">
    <property type="entry name" value="WD40 REPEAT PROTEIN"/>
    <property type="match status" value="1"/>
</dbReference>
<evidence type="ECO:0000256" key="2">
    <source>
        <dbReference type="ARBA" id="ARBA00022737"/>
    </source>
</evidence>
<keyword evidence="1 3" id="KW-0853">WD repeat</keyword>
<dbReference type="AlphaFoldDB" id="A0A6M5Z3M6"/>
<sequence length="704" mass="73198">MAVSPVRYAFVGPVLLLVLSPAPARPQPKPADPADDPLPEGAKLRFGTTRPILRDAPHVGLIGPKFTEFLAPTLDGRTRRYNLGTGRPLNIGSVGAGQVVVSADGRRAAVARPAQLSVVDVATGQLLLAVKAPEGVKLVGTPGVSLSAKGERLAYGGTGKDGKGEIVVLDVDENAVLARIVTAQPAPLVPVLSPDGKTLVTHGPPAPAPTVARAEPGAPPAPKPAADPVAARTARVWDVARAAELFQARVSGLGGHVVSAAFSADGSFFAASAGDGPVELFDVKTGTRTQTLLGRKGQGVKVAVAPDGKTVAAVAADFRIQRWTADGKALGVTAPPPGVLVAQLSGLQFADDERVVAWLTAAQFAVAWEAPTGNLLTPLSDHVAGVMSIAIPADLKDLYTSGIDGRQYRWDYATGLPTETITLRPAVLPGAPLLRPVVTLSADATRAISGQVPLEVFDVASGADLFVVPPPPVAAANHSYFRTPDGLKVVAVCSPPSAKRTGTCEVWDLLTERRVLELEVPPSTTVPQASLSADGSRLVVLTHTRDADTGKAAVQVTGWDTKTRKKLGSVTEPIEPDTVYVTAAGEDSAVLVGRLGRLWSVDYVAGTAGKDIDKLPTRREIAVYGPVVFSPDGKQFATGIQGEPFETFGVRVYDWPGGKRARTYIGHAAAVSTMMFTPDGKFLASGSQDTSVLLWDLSKVPGGK</sequence>
<dbReference type="InterPro" id="IPR001680">
    <property type="entry name" value="WD40_rpt"/>
</dbReference>
<evidence type="ECO:0000256" key="1">
    <source>
        <dbReference type="ARBA" id="ARBA00022574"/>
    </source>
</evidence>
<feature type="repeat" description="WD" evidence="3">
    <location>
        <begin position="664"/>
        <end position="698"/>
    </location>
</feature>
<proteinExistence type="predicted"/>
<protein>
    <recommendedName>
        <fullName evidence="8">Anaphase-promoting complex subunit 4 WD40 domain-containing protein</fullName>
    </recommendedName>
</protein>
<dbReference type="PROSITE" id="PS50294">
    <property type="entry name" value="WD_REPEATS_REGION"/>
    <property type="match status" value="1"/>
</dbReference>
<evidence type="ECO:0008006" key="8">
    <source>
        <dbReference type="Google" id="ProtNLM"/>
    </source>
</evidence>
<dbReference type="KEGG" id="ftj:FTUN_7644"/>
<accession>A0A6M5Z3M6</accession>
<keyword evidence="2" id="KW-0677">Repeat</keyword>
<dbReference type="Gene3D" id="2.130.10.10">
    <property type="entry name" value="YVTN repeat-like/Quinoprotein amine dehydrogenase"/>
    <property type="match status" value="4"/>
</dbReference>
<dbReference type="InterPro" id="IPR011047">
    <property type="entry name" value="Quinoprotein_ADH-like_sf"/>
</dbReference>
<dbReference type="InterPro" id="IPR019775">
    <property type="entry name" value="WD40_repeat_CS"/>
</dbReference>
<keyword evidence="5" id="KW-0732">Signal</keyword>
<evidence type="ECO:0000313" key="6">
    <source>
        <dbReference type="EMBL" id="QJX00022.1"/>
    </source>
</evidence>
<feature type="chain" id="PRO_5026780700" description="Anaphase-promoting complex subunit 4 WD40 domain-containing protein" evidence="5">
    <location>
        <begin position="25"/>
        <end position="704"/>
    </location>
</feature>
<dbReference type="Proteomes" id="UP000503447">
    <property type="component" value="Chromosome"/>
</dbReference>
<dbReference type="PANTHER" id="PTHR19848:SF8">
    <property type="entry name" value="F-BOX AND WD REPEAT DOMAIN CONTAINING 7"/>
    <property type="match status" value="1"/>
</dbReference>